<organism evidence="7 8">
    <name type="scientific">Shimia gijangensis</name>
    <dbReference type="NCBI Taxonomy" id="1470563"/>
    <lineage>
        <taxon>Bacteria</taxon>
        <taxon>Pseudomonadati</taxon>
        <taxon>Pseudomonadota</taxon>
        <taxon>Alphaproteobacteria</taxon>
        <taxon>Rhodobacterales</taxon>
        <taxon>Roseobacteraceae</taxon>
    </lineage>
</organism>
<dbReference type="RefSeq" id="WP_073252038.1">
    <property type="nucleotide sequence ID" value="NZ_FQZQ01000009.1"/>
</dbReference>
<dbReference type="GO" id="GO:0043190">
    <property type="term" value="C:ATP-binding cassette (ABC) transporter complex"/>
    <property type="evidence" value="ECO:0007669"/>
    <property type="project" value="TreeGrafter"/>
</dbReference>
<feature type="transmembrane region" description="Helical" evidence="6">
    <location>
        <begin position="333"/>
        <end position="356"/>
    </location>
</feature>
<evidence type="ECO:0000256" key="4">
    <source>
        <dbReference type="ARBA" id="ARBA00022989"/>
    </source>
</evidence>
<dbReference type="GO" id="GO:0015920">
    <property type="term" value="P:lipopolysaccharide transport"/>
    <property type="evidence" value="ECO:0007669"/>
    <property type="project" value="TreeGrafter"/>
</dbReference>
<dbReference type="InterPro" id="IPR005495">
    <property type="entry name" value="LptG/LptF_permease"/>
</dbReference>
<evidence type="ECO:0000256" key="6">
    <source>
        <dbReference type="SAM" id="Phobius"/>
    </source>
</evidence>
<evidence type="ECO:0000256" key="5">
    <source>
        <dbReference type="ARBA" id="ARBA00023136"/>
    </source>
</evidence>
<comment type="subcellular location">
    <subcellularLocation>
        <location evidence="1">Cell membrane</location>
        <topology evidence="1">Multi-pass membrane protein</topology>
    </subcellularLocation>
</comment>
<evidence type="ECO:0000256" key="3">
    <source>
        <dbReference type="ARBA" id="ARBA00022692"/>
    </source>
</evidence>
<keyword evidence="2" id="KW-1003">Cell membrane</keyword>
<dbReference type="STRING" id="1470563.SAMN05444000_109110"/>
<feature type="transmembrane region" description="Helical" evidence="6">
    <location>
        <begin position="63"/>
        <end position="81"/>
    </location>
</feature>
<evidence type="ECO:0000256" key="2">
    <source>
        <dbReference type="ARBA" id="ARBA00022475"/>
    </source>
</evidence>
<feature type="transmembrane region" description="Helical" evidence="6">
    <location>
        <begin position="305"/>
        <end position="327"/>
    </location>
</feature>
<keyword evidence="5 6" id="KW-0472">Membrane</keyword>
<keyword evidence="8" id="KW-1185">Reference proteome</keyword>
<evidence type="ECO:0000313" key="8">
    <source>
        <dbReference type="Proteomes" id="UP000183982"/>
    </source>
</evidence>
<dbReference type="OrthoDB" id="7844164at2"/>
<name>A0A1M6JSZ8_9RHOB</name>
<accession>A0A1M6JSZ8</accession>
<keyword evidence="4 6" id="KW-1133">Transmembrane helix</keyword>
<feature type="transmembrane region" description="Helical" evidence="6">
    <location>
        <begin position="102"/>
        <end position="125"/>
    </location>
</feature>
<dbReference type="Pfam" id="PF03739">
    <property type="entry name" value="LptF_LptG"/>
    <property type="match status" value="1"/>
</dbReference>
<keyword evidence="3 6" id="KW-0812">Transmembrane</keyword>
<dbReference type="EMBL" id="FQZQ01000009">
    <property type="protein sequence ID" value="SHJ49776.1"/>
    <property type="molecule type" value="Genomic_DNA"/>
</dbReference>
<protein>
    <submittedName>
        <fullName evidence="7">Lipopolysaccharide export LptBFGC system, permease protein LptF</fullName>
    </submittedName>
</protein>
<evidence type="ECO:0000256" key="1">
    <source>
        <dbReference type="ARBA" id="ARBA00004651"/>
    </source>
</evidence>
<gene>
    <name evidence="7" type="ORF">SAMN05444000_109110</name>
</gene>
<sequence>MIRFGPVFRILAIPTLARLALLLALVVAVFMAESFTSLLEEALRNDAESSDVLWLLTLEAPEIMDLALALGVLIAVYFAVLDSRNRGELVILSVAGVRWTKVVSFALLFGLVGGVLSICIAGYLVPQARYIERISMTKLKADFILRQITTPEGHSSRLTILDTTFIATSPTSDKQERGQLFVFQPGIADTWRVSQSHDWTVVGPDLNGSHNIRLESLRAYDGSFGADPPRAVSAFGVNSGEMAFRLSDVVHDPDYSIQEDERLLNFSPEEMKHAASVGARALLVPMAALLALVAVLAGGAGFARFLTLPLASIILLFCDVAGRSLIAEASLSLSPWVLSVLAVFAYLGPPLGYVLWRGEAIMKPVKAST</sequence>
<evidence type="ECO:0000313" key="7">
    <source>
        <dbReference type="EMBL" id="SHJ49776.1"/>
    </source>
</evidence>
<proteinExistence type="predicted"/>
<dbReference type="PANTHER" id="PTHR33529">
    <property type="entry name" value="SLR0882 PROTEIN-RELATED"/>
    <property type="match status" value="1"/>
</dbReference>
<reference evidence="8" key="1">
    <citation type="submission" date="2016-11" db="EMBL/GenBank/DDBJ databases">
        <authorList>
            <person name="Varghese N."/>
            <person name="Submissions S."/>
        </authorList>
    </citation>
    <scope>NUCLEOTIDE SEQUENCE [LARGE SCALE GENOMIC DNA]</scope>
    <source>
        <strain evidence="8">DSM 100564</strain>
    </source>
</reference>
<feature type="transmembrane region" description="Helical" evidence="6">
    <location>
        <begin position="277"/>
        <end position="298"/>
    </location>
</feature>
<dbReference type="AlphaFoldDB" id="A0A1M6JSZ8"/>
<dbReference type="Proteomes" id="UP000183982">
    <property type="component" value="Unassembled WGS sequence"/>
</dbReference>
<dbReference type="PANTHER" id="PTHR33529:SF6">
    <property type="entry name" value="YJGP_YJGQ FAMILY PERMEASE"/>
    <property type="match status" value="1"/>
</dbReference>